<keyword evidence="8" id="KW-0448">Lipopolysaccharide biosynthesis</keyword>
<dbReference type="Gene3D" id="3.40.50.11720">
    <property type="entry name" value="3-Deoxy-D-manno-octulosonic-acid transferase, N-terminal domain"/>
    <property type="match status" value="1"/>
</dbReference>
<gene>
    <name evidence="10" type="ORF">F9K24_20460</name>
</gene>
<evidence type="ECO:0000256" key="3">
    <source>
        <dbReference type="ARBA" id="ARBA00019077"/>
    </source>
</evidence>
<dbReference type="InterPro" id="IPR038107">
    <property type="entry name" value="Glycos_transf_N_sf"/>
</dbReference>
<comment type="subcellular location">
    <subcellularLocation>
        <location evidence="8">Cell membrane</location>
    </subcellularLocation>
</comment>
<dbReference type="GO" id="GO:0005886">
    <property type="term" value="C:plasma membrane"/>
    <property type="evidence" value="ECO:0007669"/>
    <property type="project" value="UniProtKB-SubCell"/>
</dbReference>
<dbReference type="GO" id="GO:0009244">
    <property type="term" value="P:lipopolysaccharide core region biosynthetic process"/>
    <property type="evidence" value="ECO:0007669"/>
    <property type="project" value="UniProtKB-UniRule"/>
</dbReference>
<dbReference type="GO" id="GO:0043842">
    <property type="term" value="F:Kdo transferase activity"/>
    <property type="evidence" value="ECO:0007669"/>
    <property type="project" value="UniProtKB-EC"/>
</dbReference>
<accession>A0A833GXS8</accession>
<comment type="similarity">
    <text evidence="8">Belongs to the glycosyltransferase group 1 family.</text>
</comment>
<evidence type="ECO:0000256" key="7">
    <source>
        <dbReference type="PIRSR" id="PIRSR639901-1"/>
    </source>
</evidence>
<dbReference type="AlphaFoldDB" id="A0A833GXS8"/>
<organism evidence="10 11">
    <name type="scientific">Leptonema illini</name>
    <dbReference type="NCBI Taxonomy" id="183"/>
    <lineage>
        <taxon>Bacteria</taxon>
        <taxon>Pseudomonadati</taxon>
        <taxon>Spirochaetota</taxon>
        <taxon>Spirochaetia</taxon>
        <taxon>Leptospirales</taxon>
        <taxon>Leptospiraceae</taxon>
        <taxon>Leptonema</taxon>
    </lineage>
</organism>
<dbReference type="InterPro" id="IPR007507">
    <property type="entry name" value="Glycos_transf_N"/>
</dbReference>
<evidence type="ECO:0000256" key="6">
    <source>
        <dbReference type="ARBA" id="ARBA00049183"/>
    </source>
</evidence>
<dbReference type="EMBL" id="WBUI01000035">
    <property type="protein sequence ID" value="KAB2929190.1"/>
    <property type="molecule type" value="Genomic_DNA"/>
</dbReference>
<name>A0A833GXS8_9LEPT</name>
<dbReference type="Proteomes" id="UP000460298">
    <property type="component" value="Unassembled WGS sequence"/>
</dbReference>
<evidence type="ECO:0000313" key="11">
    <source>
        <dbReference type="Proteomes" id="UP000460298"/>
    </source>
</evidence>
<proteinExistence type="inferred from homology"/>
<protein>
    <recommendedName>
        <fullName evidence="3 8">3-deoxy-D-manno-octulosonic acid transferase</fullName>
        <shortName evidence="8">Kdo transferase</shortName>
        <ecNumber evidence="2 8">2.4.99.12</ecNumber>
    </recommendedName>
    <alternativeName>
        <fullName evidence="5 8">Lipid IV(A) 3-deoxy-D-manno-octulosonic acid transferase</fullName>
    </alternativeName>
</protein>
<evidence type="ECO:0000259" key="9">
    <source>
        <dbReference type="Pfam" id="PF04413"/>
    </source>
</evidence>
<dbReference type="EC" id="2.4.99.12" evidence="2 8"/>
<dbReference type="PANTHER" id="PTHR42755">
    <property type="entry name" value="3-DEOXY-MANNO-OCTULOSONATE CYTIDYLYLTRANSFERASE"/>
    <property type="match status" value="1"/>
</dbReference>
<feature type="domain" description="3-deoxy-D-manno-octulosonic-acid transferase N-terminal" evidence="9">
    <location>
        <begin position="48"/>
        <end position="205"/>
    </location>
</feature>
<evidence type="ECO:0000256" key="1">
    <source>
        <dbReference type="ARBA" id="ARBA00004713"/>
    </source>
</evidence>
<keyword evidence="8" id="KW-1003">Cell membrane</keyword>
<dbReference type="GO" id="GO:0009245">
    <property type="term" value="P:lipid A biosynthetic process"/>
    <property type="evidence" value="ECO:0007669"/>
    <property type="project" value="TreeGrafter"/>
</dbReference>
<evidence type="ECO:0000313" key="10">
    <source>
        <dbReference type="EMBL" id="KAB2929190.1"/>
    </source>
</evidence>
<dbReference type="PANTHER" id="PTHR42755:SF1">
    <property type="entry name" value="3-DEOXY-D-MANNO-OCTULOSONIC ACID TRANSFERASE, MITOCHONDRIAL-RELATED"/>
    <property type="match status" value="1"/>
</dbReference>
<comment type="catalytic activity">
    <reaction evidence="6 8">
        <text>lipid IVA (E. coli) + CMP-3-deoxy-beta-D-manno-octulosonate = alpha-Kdo-(2-&gt;6)-lipid IVA (E. coli) + CMP + H(+)</text>
        <dbReference type="Rhea" id="RHEA:28066"/>
        <dbReference type="ChEBI" id="CHEBI:15378"/>
        <dbReference type="ChEBI" id="CHEBI:58603"/>
        <dbReference type="ChEBI" id="CHEBI:60364"/>
        <dbReference type="ChEBI" id="CHEBI:60377"/>
        <dbReference type="ChEBI" id="CHEBI:85987"/>
        <dbReference type="EC" id="2.4.99.12"/>
    </reaction>
</comment>
<dbReference type="UniPathway" id="UPA00958"/>
<evidence type="ECO:0000256" key="8">
    <source>
        <dbReference type="RuleBase" id="RU365103"/>
    </source>
</evidence>
<dbReference type="SUPFAM" id="SSF53756">
    <property type="entry name" value="UDP-Glycosyltransferase/glycogen phosphorylase"/>
    <property type="match status" value="1"/>
</dbReference>
<sequence length="411" mass="47123">MRLLYSLLLIFLLPAYGLARIFSKQARLFAKTRSEGKHVIHKALLYDGPLFWLHGSSAGELDQALAIAREIRRRKIEGKILITVFSLSVKRLPAADADFTAYLPIDFPWAWRMIQNRKTALTFITFTWDVYPNLLRRIRKAGGSAYLCSAALPENSWRIKHSRWLRPVYADFNGIGAVDEANRTRFLQLLPDESRVAVTGDTRYDTIFYKLEHAPLAAEDALRLTSAQPLLILASTYEACDERLLPHTKQWLDNHPDLDLWIFPHHVDEHRLAECERSLKRLQIDFKRYSERPARVVLVDRLGLLARAYEKARYCYVGGAFHHRVHNTAEPAALGVPVLTGPQIETSPIALQLESEGTLFRRDSGAEIFATLDDLEKDEKRRLLISQKSRRYMLSQRGASEVFLDAFRVGQ</sequence>
<dbReference type="InterPro" id="IPR039901">
    <property type="entry name" value="Kdotransferase"/>
</dbReference>
<dbReference type="Gene3D" id="3.40.50.2000">
    <property type="entry name" value="Glycogen Phosphorylase B"/>
    <property type="match status" value="1"/>
</dbReference>
<evidence type="ECO:0000256" key="5">
    <source>
        <dbReference type="ARBA" id="ARBA00031445"/>
    </source>
</evidence>
<reference evidence="10 11" key="1">
    <citation type="submission" date="2019-10" db="EMBL/GenBank/DDBJ databases">
        <title>Extracellular Electron Transfer in a Candidatus Methanoperedens spp. Enrichment Culture.</title>
        <authorList>
            <person name="Berger S."/>
            <person name="Rangel Shaw D."/>
            <person name="Berben T."/>
            <person name="In 'T Zandt M."/>
            <person name="Frank J."/>
            <person name="Reimann J."/>
            <person name="Jetten M.S.M."/>
            <person name="Welte C.U."/>
        </authorList>
    </citation>
    <scope>NUCLEOTIDE SEQUENCE [LARGE SCALE GENOMIC DNA]</scope>
    <source>
        <strain evidence="10">SB12</strain>
    </source>
</reference>
<evidence type="ECO:0000256" key="2">
    <source>
        <dbReference type="ARBA" id="ARBA00012621"/>
    </source>
</evidence>
<feature type="active site" description="Proton acceptor" evidence="7">
    <location>
        <position position="60"/>
    </location>
</feature>
<evidence type="ECO:0000256" key="4">
    <source>
        <dbReference type="ARBA" id="ARBA00022679"/>
    </source>
</evidence>
<keyword evidence="8" id="KW-0472">Membrane</keyword>
<dbReference type="Pfam" id="PF04413">
    <property type="entry name" value="Glycos_transf_N"/>
    <property type="match status" value="1"/>
</dbReference>
<comment type="pathway">
    <text evidence="1 8">Bacterial outer membrane biogenesis; LPS core biosynthesis.</text>
</comment>
<comment type="function">
    <text evidence="8">Involved in lipopolysaccharide (LPS) biosynthesis. Catalyzes the transfer of 3-deoxy-D-manno-octulosonate (Kdo) residue(s) from CMP-Kdo to lipid IV(A), the tetraacyldisaccharide-1,4'-bisphosphate precursor of lipid A.</text>
</comment>
<comment type="caution">
    <text evidence="10">The sequence shown here is derived from an EMBL/GenBank/DDBJ whole genome shotgun (WGS) entry which is preliminary data.</text>
</comment>
<keyword evidence="4 8" id="KW-0808">Transferase</keyword>